<reference evidence="2" key="1">
    <citation type="journal article" date="2015" name="Proc. Natl. Acad. Sci. U.S.A.">
        <title>Networks of energetic and metabolic interactions define dynamics in microbial communities.</title>
        <authorList>
            <person name="Embree M."/>
            <person name="Liu J.K."/>
            <person name="Al-Bassam M.M."/>
            <person name="Zengler K."/>
        </authorList>
    </citation>
    <scope>NUCLEOTIDE SEQUENCE</scope>
</reference>
<evidence type="ECO:0000313" key="2">
    <source>
        <dbReference type="EMBL" id="KUG19502.1"/>
    </source>
</evidence>
<comment type="caution">
    <text evidence="2">The sequence shown here is derived from an EMBL/GenBank/DDBJ whole genome shotgun (WGS) entry which is preliminary data.</text>
</comment>
<sequence length="75" mass="8050">MLIAKGAFPQLHASCRYDPGHLCEKLSTSAAKIVPERPVTFEDLPSPRASVLRTPARRDAISPNIPGTPTGGVRE</sequence>
<name>A0A0W8FFL3_9ZZZZ</name>
<protein>
    <submittedName>
        <fullName evidence="2">Uncharacterized protein</fullName>
    </submittedName>
</protein>
<evidence type="ECO:0000256" key="1">
    <source>
        <dbReference type="SAM" id="MobiDB-lite"/>
    </source>
</evidence>
<organism evidence="2">
    <name type="scientific">hydrocarbon metagenome</name>
    <dbReference type="NCBI Taxonomy" id="938273"/>
    <lineage>
        <taxon>unclassified sequences</taxon>
        <taxon>metagenomes</taxon>
        <taxon>ecological metagenomes</taxon>
    </lineage>
</organism>
<feature type="region of interest" description="Disordered" evidence="1">
    <location>
        <begin position="54"/>
        <end position="75"/>
    </location>
</feature>
<gene>
    <name evidence="2" type="ORF">ASZ90_010779</name>
</gene>
<accession>A0A0W8FFL3</accession>
<dbReference type="EMBL" id="LNQE01001282">
    <property type="protein sequence ID" value="KUG19502.1"/>
    <property type="molecule type" value="Genomic_DNA"/>
</dbReference>
<dbReference type="AlphaFoldDB" id="A0A0W8FFL3"/>
<proteinExistence type="predicted"/>